<evidence type="ECO:0000313" key="14">
    <source>
        <dbReference type="EMBL" id="RNA21173.1"/>
    </source>
</evidence>
<keyword evidence="8" id="KW-0539">Nucleus</keyword>
<dbReference type="Gene3D" id="3.60.10.10">
    <property type="entry name" value="Endonuclease/exonuclease/phosphatase"/>
    <property type="match status" value="1"/>
</dbReference>
<dbReference type="GO" id="GO:0005634">
    <property type="term" value="C:nucleus"/>
    <property type="evidence" value="ECO:0007669"/>
    <property type="project" value="UniProtKB-SubCell"/>
</dbReference>
<feature type="domain" description="MJ1316 RNA cyclic group end recognition" evidence="12">
    <location>
        <begin position="167"/>
        <end position="234"/>
    </location>
</feature>
<keyword evidence="6" id="KW-0547">Nucleotide-binding</keyword>
<dbReference type="InterPro" id="IPR043519">
    <property type="entry name" value="NT_sf"/>
</dbReference>
<dbReference type="STRING" id="10195.A0A3M7RC81"/>
<keyword evidence="5 14" id="KW-0808">Transferase</keyword>
<dbReference type="InterPro" id="IPR007012">
    <property type="entry name" value="PolA_pol_cen_dom"/>
</dbReference>
<dbReference type="GO" id="GO:0005524">
    <property type="term" value="F:ATP binding"/>
    <property type="evidence" value="ECO:0007669"/>
    <property type="project" value="UniProtKB-KW"/>
</dbReference>
<keyword evidence="14" id="KW-0548">Nucleotidyltransferase</keyword>
<evidence type="ECO:0000259" key="13">
    <source>
        <dbReference type="Pfam" id="PF04928"/>
    </source>
</evidence>
<sequence length="1257" mass="146351">MAINLAQEVEYFKSKNVEINITESSNIRTVFLKIRKSLTLQLVLQEDYPIAWPISVKCQTLDLNGMKPNRQEAIQNFLKTLDLELNQIVDLNPGKCLIINMFNKIIELIDLDQFIKESFDALESKSKNKNYQQSNLSAKSDSAQRKKKTQLKNDPECQYQEAKQKFKGSDSIFQRIKWDQQIDKNQVVIGYVDRFVGIKEIKFNEFKGVHEDRDGVPLHRFRYFKINDKIVWDREKKLDLITGMGDVSNFFSKTENDQDEKLAETEKNNLINDSPVLQYINGQWDDQTATVEPYDLEKFQILTYNIMSRSNFARSIDSRVSLNKNCGLENLDKIDRMPYLLRLIETRSPSFVLLQECEEYEEENLMQSDFIQKNYFFCSMKRGNNLHSNCVILSKIKPVSHINYPLSDNSNKSAQVCTFEIGSKKTKKVQKFMIINIHLSSNKVNNSFQKREKQLKNLRAFVTNSNCEHTFIGGDFNFGDSSIQENELLKELFLDDNFKDLAPNCFTFDPSSNFCSAITSSHSEPRRMDRILFRCKDKNLLHVKSLLVNTLPFKIEPQEPIKLDDYLNVKCFYESNETDVTNTNTELRTNHVNGFQLNASDHYGLECQFSFVTNEDQVKLVHKSTLAVVVPKNLSDEFIQPIRRLYDPQITRWPPHLNILYPFYEDIELNDEQESSIGDLLKVLSNYGSFRCQLTQIDSFAKNFVVFLKPDANSENILNSIYSDLKCLFDDKDNSKWNRARLNPHLTIAQPDDKKKAKKLWALDTLTEIKAEFNQFINKKPILEFEVDCLYWMTRTDSTPFKIRRAFPLGKRYPSINRGLGSLNGLLLKFMSDKKILLNGTESDAFEQKVNEVKNKIENLSADYLNKFEIVTVGSHQLGILSNDIDFSLVCVKDDFINPIDQLTQALRQDSYFSVVRPIKDALVPIIELQTNDDILTSIDVQIFQIEEKNFPASNFVFNNYSFMAGLDLEYDKLYPCSGLFENDNLKKYVYYYKDFQILTSFVKYWAKCRSIYGKAFGYLGGISWALMVVFFLRQRHEEFAHELELDQKSERFENILREFFRFYSELNWNKPISVLNSGLANEFLEKNNQKSPVNILQTVYPYHNTSKIVNDARKKNVIQEIKRCHGILKNSTDYEQVCSEELDAPFKKICLTIEFNNLNDINHLFTLIKAKILGLITNLEKTMNKLQFRSLNRLFESKNQNLNFKFQRTFYVFIYGTGKDFNNADEEFISSVCKGFIESIKILAHVNEFCISCAIA</sequence>
<dbReference type="Pfam" id="PF13563">
    <property type="entry name" value="2_5_RNA_ligase2"/>
    <property type="match status" value="1"/>
</dbReference>
<comment type="similarity">
    <text evidence="2">Belongs to the poly(A) polymerase family.</text>
</comment>
<dbReference type="GO" id="GO:1990817">
    <property type="term" value="F:poly(A) RNA polymerase activity"/>
    <property type="evidence" value="ECO:0007669"/>
    <property type="project" value="UniProtKB-EC"/>
</dbReference>
<organism evidence="14 15">
    <name type="scientific">Brachionus plicatilis</name>
    <name type="common">Marine rotifer</name>
    <name type="synonym">Brachionus muelleri</name>
    <dbReference type="NCBI Taxonomy" id="10195"/>
    <lineage>
        <taxon>Eukaryota</taxon>
        <taxon>Metazoa</taxon>
        <taxon>Spiralia</taxon>
        <taxon>Gnathifera</taxon>
        <taxon>Rotifera</taxon>
        <taxon>Eurotatoria</taxon>
        <taxon>Monogononta</taxon>
        <taxon>Pseudotrocha</taxon>
        <taxon>Ploima</taxon>
        <taxon>Brachionidae</taxon>
        <taxon>Brachionus</taxon>
    </lineage>
</organism>
<keyword evidence="4" id="KW-0507">mRNA processing</keyword>
<evidence type="ECO:0000256" key="3">
    <source>
        <dbReference type="ARBA" id="ARBA00012388"/>
    </source>
</evidence>
<dbReference type="Gene3D" id="3.30.460.10">
    <property type="entry name" value="Beta Polymerase, domain 2"/>
    <property type="match status" value="1"/>
</dbReference>
<dbReference type="SUPFAM" id="SSF81631">
    <property type="entry name" value="PAP/OAS1 substrate-binding domain"/>
    <property type="match status" value="1"/>
</dbReference>
<proteinExistence type="inferred from homology"/>
<evidence type="ECO:0000259" key="12">
    <source>
        <dbReference type="Pfam" id="PF04457"/>
    </source>
</evidence>
<evidence type="ECO:0000256" key="5">
    <source>
        <dbReference type="ARBA" id="ARBA00022679"/>
    </source>
</evidence>
<evidence type="ECO:0000256" key="1">
    <source>
        <dbReference type="ARBA" id="ARBA00004123"/>
    </source>
</evidence>
<name>A0A3M7RC81_BRAPC</name>
<dbReference type="InterPro" id="IPR005135">
    <property type="entry name" value="Endo/exonuclease/phosphatase"/>
</dbReference>
<dbReference type="InterPro" id="IPR036691">
    <property type="entry name" value="Endo/exonu/phosph_ase_sf"/>
</dbReference>
<dbReference type="GO" id="GO:0006397">
    <property type="term" value="P:mRNA processing"/>
    <property type="evidence" value="ECO:0007669"/>
    <property type="project" value="UniProtKB-KW"/>
</dbReference>
<dbReference type="PANTHER" id="PTHR10682">
    <property type="entry name" value="POLY A POLYMERASE"/>
    <property type="match status" value="1"/>
</dbReference>
<comment type="caution">
    <text evidence="14">The sequence shown here is derived from an EMBL/GenBank/DDBJ whole genome shotgun (WGS) entry which is preliminary data.</text>
</comment>
<feature type="region of interest" description="Disordered" evidence="10">
    <location>
        <begin position="130"/>
        <end position="154"/>
    </location>
</feature>
<dbReference type="Gene3D" id="1.10.1410.10">
    <property type="match status" value="1"/>
</dbReference>
<dbReference type="Proteomes" id="UP000276133">
    <property type="component" value="Unassembled WGS sequence"/>
</dbReference>
<accession>A0A3M7RC81</accession>
<dbReference type="SUPFAM" id="SSF55144">
    <property type="entry name" value="LigT-like"/>
    <property type="match status" value="1"/>
</dbReference>
<feature type="compositionally biased region" description="Polar residues" evidence="10">
    <location>
        <begin position="130"/>
        <end position="141"/>
    </location>
</feature>
<dbReference type="AlphaFoldDB" id="A0A3M7RC81"/>
<dbReference type="OrthoDB" id="10263155at2759"/>
<evidence type="ECO:0000256" key="7">
    <source>
        <dbReference type="ARBA" id="ARBA00022840"/>
    </source>
</evidence>
<evidence type="ECO:0000259" key="11">
    <source>
        <dbReference type="Pfam" id="PF03372"/>
    </source>
</evidence>
<dbReference type="EC" id="2.7.7.19" evidence="3"/>
<dbReference type="Pfam" id="PF04928">
    <property type="entry name" value="PAP_central"/>
    <property type="match status" value="1"/>
</dbReference>
<evidence type="ECO:0000256" key="8">
    <source>
        <dbReference type="ARBA" id="ARBA00023242"/>
    </source>
</evidence>
<evidence type="ECO:0000256" key="10">
    <source>
        <dbReference type="SAM" id="MobiDB-lite"/>
    </source>
</evidence>
<evidence type="ECO:0000256" key="2">
    <source>
        <dbReference type="ARBA" id="ARBA00010912"/>
    </source>
</evidence>
<keyword evidence="7" id="KW-0067">ATP-binding</keyword>
<dbReference type="Pfam" id="PF04457">
    <property type="entry name" value="MJ1316"/>
    <property type="match status" value="1"/>
</dbReference>
<evidence type="ECO:0000256" key="9">
    <source>
        <dbReference type="ARBA" id="ARBA00048830"/>
    </source>
</evidence>
<dbReference type="SUPFAM" id="SSF56219">
    <property type="entry name" value="DNase I-like"/>
    <property type="match status" value="1"/>
</dbReference>
<comment type="subcellular location">
    <subcellularLocation>
        <location evidence="1">Nucleus</location>
    </subcellularLocation>
</comment>
<dbReference type="EMBL" id="REGN01003717">
    <property type="protein sequence ID" value="RNA21173.1"/>
    <property type="molecule type" value="Genomic_DNA"/>
</dbReference>
<dbReference type="InterPro" id="IPR009097">
    <property type="entry name" value="Cyclic_Pdiesterase"/>
</dbReference>
<protein>
    <recommendedName>
        <fullName evidence="3">polynucleotide adenylyltransferase</fullName>
        <ecNumber evidence="3">2.7.7.19</ecNumber>
    </recommendedName>
</protein>
<feature type="domain" description="Endonuclease/exonuclease/phosphatase" evidence="11">
    <location>
        <begin position="339"/>
        <end position="534"/>
    </location>
</feature>
<reference evidence="14 15" key="1">
    <citation type="journal article" date="2018" name="Sci. Rep.">
        <title>Genomic signatures of local adaptation to the degree of environmental predictability in rotifers.</title>
        <authorList>
            <person name="Franch-Gras L."/>
            <person name="Hahn C."/>
            <person name="Garcia-Roger E.M."/>
            <person name="Carmona M.J."/>
            <person name="Serra M."/>
            <person name="Gomez A."/>
        </authorList>
    </citation>
    <scope>NUCLEOTIDE SEQUENCE [LARGE SCALE GENOMIC DNA]</scope>
    <source>
        <strain evidence="14">HYR1</strain>
    </source>
</reference>
<evidence type="ECO:0000256" key="4">
    <source>
        <dbReference type="ARBA" id="ARBA00022664"/>
    </source>
</evidence>
<dbReference type="PANTHER" id="PTHR10682:SF10">
    <property type="entry name" value="POLYNUCLEOTIDE ADENYLYLTRANSFERASE"/>
    <property type="match status" value="1"/>
</dbReference>
<comment type="catalytic activity">
    <reaction evidence="9">
        <text>RNA(n) + ATP = RNA(n)-3'-adenine ribonucleotide + diphosphate</text>
        <dbReference type="Rhea" id="RHEA:11332"/>
        <dbReference type="Rhea" id="RHEA-COMP:14527"/>
        <dbReference type="Rhea" id="RHEA-COMP:17347"/>
        <dbReference type="ChEBI" id="CHEBI:30616"/>
        <dbReference type="ChEBI" id="CHEBI:33019"/>
        <dbReference type="ChEBI" id="CHEBI:140395"/>
        <dbReference type="ChEBI" id="CHEBI:173115"/>
        <dbReference type="EC" id="2.7.7.19"/>
    </reaction>
</comment>
<evidence type="ECO:0000256" key="6">
    <source>
        <dbReference type="ARBA" id="ARBA00022741"/>
    </source>
</evidence>
<keyword evidence="15" id="KW-1185">Reference proteome</keyword>
<feature type="domain" description="Poly(A) polymerase central" evidence="13">
    <location>
        <begin position="996"/>
        <end position="1133"/>
    </location>
</feature>
<dbReference type="Pfam" id="PF03372">
    <property type="entry name" value="Exo_endo_phos"/>
    <property type="match status" value="1"/>
</dbReference>
<dbReference type="Gene3D" id="3.90.1140.10">
    <property type="entry name" value="Cyclic phosphodiesterase"/>
    <property type="match status" value="1"/>
</dbReference>
<evidence type="ECO:0000313" key="15">
    <source>
        <dbReference type="Proteomes" id="UP000276133"/>
    </source>
</evidence>
<dbReference type="InterPro" id="IPR040459">
    <property type="entry name" value="MJ1316"/>
</dbReference>
<gene>
    <name evidence="14" type="ORF">BpHYR1_011250</name>
</gene>
<dbReference type="SUPFAM" id="SSF81301">
    <property type="entry name" value="Nucleotidyltransferase"/>
    <property type="match status" value="1"/>
</dbReference>